<evidence type="ECO:0000313" key="3">
    <source>
        <dbReference type="Proteomes" id="UP000298416"/>
    </source>
</evidence>
<reference evidence="2" key="1">
    <citation type="submission" date="2018-01" db="EMBL/GenBank/DDBJ databases">
        <authorList>
            <person name="Mao J.F."/>
        </authorList>
    </citation>
    <scope>NUCLEOTIDE SEQUENCE</scope>
    <source>
        <strain evidence="2">Huo1</strain>
        <tissue evidence="2">Leaf</tissue>
    </source>
</reference>
<evidence type="ECO:0000313" key="2">
    <source>
        <dbReference type="EMBL" id="KAG6431448.1"/>
    </source>
</evidence>
<dbReference type="AlphaFoldDB" id="A0A8X8YKT9"/>
<feature type="region of interest" description="Disordered" evidence="1">
    <location>
        <begin position="169"/>
        <end position="197"/>
    </location>
</feature>
<protein>
    <submittedName>
        <fullName evidence="2">Uncharacterized protein</fullName>
    </submittedName>
</protein>
<dbReference type="PANTHER" id="PTHR33484">
    <property type="entry name" value="BNAC07G33360D PROTEIN"/>
    <property type="match status" value="1"/>
</dbReference>
<evidence type="ECO:0000256" key="1">
    <source>
        <dbReference type="SAM" id="MobiDB-lite"/>
    </source>
</evidence>
<dbReference type="PANTHER" id="PTHR33484:SF12">
    <property type="entry name" value="AP2_ERF DOMAIN-CONTAINING PROTEIN"/>
    <property type="match status" value="1"/>
</dbReference>
<dbReference type="EMBL" id="PNBA02000003">
    <property type="protein sequence ID" value="KAG6431448.1"/>
    <property type="molecule type" value="Genomic_DNA"/>
</dbReference>
<sequence>MAAAKQDLSTIGKDAFFLLESFINIKGKKPCPPQRQGPQRGINLRPFQPDQNPLHLIKPKPSAAEKISTFDVVKFRAEASTAEFSIKNSARMEGLVRIGKEGFDIIDQLYENKGRKGGASARKPPPHALPKGREACLYQYQPHQSHVYMVNPYEKTKMHDVVQFHDGNTPYLPQRQGPERGTRRASIHPYKPEQNPLHLINPKASAVEKTIARYVVKFCAEASTAEFSIKNFPHMHV</sequence>
<keyword evidence="3" id="KW-1185">Reference proteome</keyword>
<organism evidence="2">
    <name type="scientific">Salvia splendens</name>
    <name type="common">Scarlet sage</name>
    <dbReference type="NCBI Taxonomy" id="180675"/>
    <lineage>
        <taxon>Eukaryota</taxon>
        <taxon>Viridiplantae</taxon>
        <taxon>Streptophyta</taxon>
        <taxon>Embryophyta</taxon>
        <taxon>Tracheophyta</taxon>
        <taxon>Spermatophyta</taxon>
        <taxon>Magnoliopsida</taxon>
        <taxon>eudicotyledons</taxon>
        <taxon>Gunneridae</taxon>
        <taxon>Pentapetalae</taxon>
        <taxon>asterids</taxon>
        <taxon>lamiids</taxon>
        <taxon>Lamiales</taxon>
        <taxon>Lamiaceae</taxon>
        <taxon>Nepetoideae</taxon>
        <taxon>Mentheae</taxon>
        <taxon>Salviinae</taxon>
        <taxon>Salvia</taxon>
        <taxon>Salvia subgen. Calosphace</taxon>
        <taxon>core Calosphace</taxon>
    </lineage>
</organism>
<name>A0A8X8YKT9_SALSN</name>
<proteinExistence type="predicted"/>
<comment type="caution">
    <text evidence="2">The sequence shown here is derived from an EMBL/GenBank/DDBJ whole genome shotgun (WGS) entry which is preliminary data.</text>
</comment>
<gene>
    <name evidence="2" type="ORF">SASPL_109527</name>
</gene>
<reference evidence="2" key="2">
    <citation type="submission" date="2020-08" db="EMBL/GenBank/DDBJ databases">
        <title>Plant Genome Project.</title>
        <authorList>
            <person name="Zhang R.-G."/>
        </authorList>
    </citation>
    <scope>NUCLEOTIDE SEQUENCE</scope>
    <source>
        <strain evidence="2">Huo1</strain>
        <tissue evidence="2">Leaf</tissue>
    </source>
</reference>
<accession>A0A8X8YKT9</accession>
<dbReference type="Proteomes" id="UP000298416">
    <property type="component" value="Unassembled WGS sequence"/>
</dbReference>